<dbReference type="AlphaFoldDB" id="A0A8H6KIL4"/>
<keyword evidence="5" id="KW-0472">Membrane</keyword>
<dbReference type="Pfam" id="PF05730">
    <property type="entry name" value="CFEM"/>
    <property type="match status" value="1"/>
</dbReference>
<evidence type="ECO:0000259" key="11">
    <source>
        <dbReference type="PROSITE" id="PS52012"/>
    </source>
</evidence>
<feature type="binding site" description="axial binding residue" evidence="9">
    <location>
        <position position="59"/>
    </location>
    <ligand>
        <name>heme</name>
        <dbReference type="ChEBI" id="CHEBI:30413"/>
    </ligand>
    <ligandPart>
        <name>Fe</name>
        <dbReference type="ChEBI" id="CHEBI:18248"/>
    </ligandPart>
</feature>
<feature type="chain" id="PRO_5034948906" description="CFEM domain-containing protein" evidence="10">
    <location>
        <begin position="17"/>
        <end position="168"/>
    </location>
</feature>
<dbReference type="GO" id="GO:0005576">
    <property type="term" value="C:extracellular region"/>
    <property type="evidence" value="ECO:0007669"/>
    <property type="project" value="UniProtKB-SubCell"/>
</dbReference>
<dbReference type="GO" id="GO:0046872">
    <property type="term" value="F:metal ion binding"/>
    <property type="evidence" value="ECO:0007669"/>
    <property type="project" value="UniProtKB-UniRule"/>
</dbReference>
<keyword evidence="5" id="KW-0336">GPI-anchor</keyword>
<organism evidence="12 13">
    <name type="scientific">Colletotrichum plurivorum</name>
    <dbReference type="NCBI Taxonomy" id="2175906"/>
    <lineage>
        <taxon>Eukaryota</taxon>
        <taxon>Fungi</taxon>
        <taxon>Dikarya</taxon>
        <taxon>Ascomycota</taxon>
        <taxon>Pezizomycotina</taxon>
        <taxon>Sordariomycetes</taxon>
        <taxon>Hypocreomycetidae</taxon>
        <taxon>Glomerellales</taxon>
        <taxon>Glomerellaceae</taxon>
        <taxon>Colletotrichum</taxon>
        <taxon>Colletotrichum orchidearum species complex</taxon>
    </lineage>
</organism>
<evidence type="ECO:0000256" key="10">
    <source>
        <dbReference type="SAM" id="SignalP"/>
    </source>
</evidence>
<dbReference type="EMBL" id="WIGO01000074">
    <property type="protein sequence ID" value="KAF6832015.1"/>
    <property type="molecule type" value="Genomic_DNA"/>
</dbReference>
<evidence type="ECO:0000313" key="13">
    <source>
        <dbReference type="Proteomes" id="UP000654918"/>
    </source>
</evidence>
<keyword evidence="5" id="KW-0325">Glycoprotein</keyword>
<dbReference type="InterPro" id="IPR008427">
    <property type="entry name" value="Extracellular_membr_CFEM_dom"/>
</dbReference>
<comment type="similarity">
    <text evidence="3">Belongs to the RBT5 family.</text>
</comment>
<evidence type="ECO:0000256" key="7">
    <source>
        <dbReference type="ARBA" id="ARBA00023157"/>
    </source>
</evidence>
<keyword evidence="4" id="KW-0964">Secreted</keyword>
<name>A0A8H6KIL4_9PEZI</name>
<protein>
    <recommendedName>
        <fullName evidence="11">CFEM domain-containing protein</fullName>
    </recommendedName>
</protein>
<comment type="caution">
    <text evidence="9">Lacks conserved residue(s) required for the propagation of feature annotation.</text>
</comment>
<dbReference type="PROSITE" id="PS52012">
    <property type="entry name" value="CFEM"/>
    <property type="match status" value="1"/>
</dbReference>
<evidence type="ECO:0000256" key="3">
    <source>
        <dbReference type="ARBA" id="ARBA00010031"/>
    </source>
</evidence>
<keyword evidence="9" id="KW-0408">Iron</keyword>
<dbReference type="SMART" id="SM00747">
    <property type="entry name" value="CFEM"/>
    <property type="match status" value="1"/>
</dbReference>
<evidence type="ECO:0000256" key="4">
    <source>
        <dbReference type="ARBA" id="ARBA00022525"/>
    </source>
</evidence>
<keyword evidence="8" id="KW-0449">Lipoprotein</keyword>
<keyword evidence="9" id="KW-0349">Heme</keyword>
<evidence type="ECO:0000256" key="6">
    <source>
        <dbReference type="ARBA" id="ARBA00022729"/>
    </source>
</evidence>
<feature type="signal peptide" evidence="10">
    <location>
        <begin position="1"/>
        <end position="16"/>
    </location>
</feature>
<proteinExistence type="inferred from homology"/>
<accession>A0A8H6KIL4</accession>
<keyword evidence="9" id="KW-0479">Metal-binding</keyword>
<feature type="domain" description="CFEM" evidence="11">
    <location>
        <begin position="11"/>
        <end position="127"/>
    </location>
</feature>
<evidence type="ECO:0000256" key="9">
    <source>
        <dbReference type="PROSITE-ProRule" id="PRU01356"/>
    </source>
</evidence>
<dbReference type="GO" id="GO:0098552">
    <property type="term" value="C:side of membrane"/>
    <property type="evidence" value="ECO:0007669"/>
    <property type="project" value="UniProtKB-KW"/>
</dbReference>
<keyword evidence="6 10" id="KW-0732">Signal</keyword>
<dbReference type="Proteomes" id="UP000654918">
    <property type="component" value="Unassembled WGS sequence"/>
</dbReference>
<evidence type="ECO:0000256" key="1">
    <source>
        <dbReference type="ARBA" id="ARBA00004589"/>
    </source>
</evidence>
<gene>
    <name evidence="12" type="ORF">CPLU01_06397</name>
</gene>
<comment type="caution">
    <text evidence="12">The sequence shown here is derived from an EMBL/GenBank/DDBJ whole genome shotgun (WGS) entry which is preliminary data.</text>
</comment>
<feature type="disulfide bond" evidence="9">
    <location>
        <begin position="55"/>
        <end position="62"/>
    </location>
</feature>
<reference evidence="12" key="1">
    <citation type="journal article" date="2020" name="Phytopathology">
        <title>Genome Sequence Resources of Colletotrichum truncatum, C. plurivorum, C. musicola, and C. sojae: Four Species Pathogenic to Soybean (Glycine max).</title>
        <authorList>
            <person name="Rogerio F."/>
            <person name="Boufleur T.R."/>
            <person name="Ciampi-Guillardi M."/>
            <person name="Sukno S.A."/>
            <person name="Thon M.R."/>
            <person name="Massola Junior N.S."/>
            <person name="Baroncelli R."/>
        </authorList>
    </citation>
    <scope>NUCLEOTIDE SEQUENCE</scope>
    <source>
        <strain evidence="12">LFN00145</strain>
    </source>
</reference>
<keyword evidence="7 9" id="KW-1015">Disulfide bond</keyword>
<sequence length="168" mass="16054">MKYIAALGLLSGLAAAQSVATTAASSGSTDLPGLVSQLPTCAVTCISTAAADIGCSATDFTCLCQSQEDLIKKLTPCVLTAGCSTDEIGNEAAARVAPQICAAVQNNPNPSAVASASNLVTGALGTATGGSAATATAATTTSAVPAGAARVDYGMGVLGAAALVFAAL</sequence>
<evidence type="ECO:0000256" key="5">
    <source>
        <dbReference type="ARBA" id="ARBA00022622"/>
    </source>
</evidence>
<keyword evidence="13" id="KW-1185">Reference proteome</keyword>
<evidence type="ECO:0000256" key="8">
    <source>
        <dbReference type="ARBA" id="ARBA00023288"/>
    </source>
</evidence>
<comment type="subcellular location">
    <subcellularLocation>
        <location evidence="1">Membrane</location>
        <topology evidence="1">Lipid-anchor</topology>
        <topology evidence="1">GPI-anchor</topology>
    </subcellularLocation>
    <subcellularLocation>
        <location evidence="2">Secreted</location>
    </subcellularLocation>
</comment>
<evidence type="ECO:0000313" key="12">
    <source>
        <dbReference type="EMBL" id="KAF6832015.1"/>
    </source>
</evidence>
<evidence type="ECO:0000256" key="2">
    <source>
        <dbReference type="ARBA" id="ARBA00004613"/>
    </source>
</evidence>